<organism evidence="1 2">
    <name type="scientific">Caenorhabditis briggsae</name>
    <dbReference type="NCBI Taxonomy" id="6238"/>
    <lineage>
        <taxon>Eukaryota</taxon>
        <taxon>Metazoa</taxon>
        <taxon>Ecdysozoa</taxon>
        <taxon>Nematoda</taxon>
        <taxon>Chromadorea</taxon>
        <taxon>Rhabditida</taxon>
        <taxon>Rhabditina</taxon>
        <taxon>Rhabditomorpha</taxon>
        <taxon>Rhabditoidea</taxon>
        <taxon>Rhabditidae</taxon>
        <taxon>Peloderinae</taxon>
        <taxon>Caenorhabditis</taxon>
    </lineage>
</organism>
<dbReference type="Proteomes" id="UP000827892">
    <property type="component" value="Chromosome I"/>
</dbReference>
<name>A0AAE9IZN5_CAEBR</name>
<protein>
    <submittedName>
        <fullName evidence="1">Uncharacterized protein</fullName>
    </submittedName>
</protein>
<evidence type="ECO:0000313" key="1">
    <source>
        <dbReference type="EMBL" id="ULU13112.1"/>
    </source>
</evidence>
<evidence type="ECO:0000313" key="2">
    <source>
        <dbReference type="Proteomes" id="UP000827892"/>
    </source>
</evidence>
<sequence length="107" mass="12491">MLILRFILVFRKRAKQRMRNLSEISSVHPTQPTPSQPINQSNRLTLNDHHRPVPQLLNCYSVILFVFPFQAPHYPLNFILIPVTPCKWRALTFTTIISHATIISLFK</sequence>
<proteinExistence type="predicted"/>
<reference evidence="1 2" key="1">
    <citation type="submission" date="2022-05" db="EMBL/GenBank/DDBJ databases">
        <title>Chromosome-level reference genomes for two strains of Caenorhabditis briggsae: an improved platform for comparative genomics.</title>
        <authorList>
            <person name="Stevens L."/>
            <person name="Andersen E.C."/>
        </authorList>
    </citation>
    <scope>NUCLEOTIDE SEQUENCE [LARGE SCALE GENOMIC DNA]</scope>
    <source>
        <strain evidence="1">QX1410_ONT</strain>
        <tissue evidence="1">Whole-organism</tissue>
    </source>
</reference>
<accession>A0AAE9IZN5</accession>
<dbReference type="EMBL" id="CP090891">
    <property type="protein sequence ID" value="ULU13112.1"/>
    <property type="molecule type" value="Genomic_DNA"/>
</dbReference>
<gene>
    <name evidence="1" type="ORF">L3Y34_015953</name>
</gene>
<dbReference type="AlphaFoldDB" id="A0AAE9IZN5"/>